<dbReference type="OrthoDB" id="5287122at2"/>
<feature type="transmembrane region" description="Helical" evidence="1">
    <location>
        <begin position="905"/>
        <end position="921"/>
    </location>
</feature>
<feature type="transmembrane region" description="Helical" evidence="1">
    <location>
        <begin position="467"/>
        <end position="488"/>
    </location>
</feature>
<proteinExistence type="predicted"/>
<dbReference type="PRINTS" id="PR00702">
    <property type="entry name" value="ACRIFLAVINRP"/>
</dbReference>
<dbReference type="SUPFAM" id="SSF82866">
    <property type="entry name" value="Multidrug efflux transporter AcrB transmembrane domain"/>
    <property type="match status" value="2"/>
</dbReference>
<dbReference type="Proteomes" id="UP000295724">
    <property type="component" value="Unassembled WGS sequence"/>
</dbReference>
<keyword evidence="1" id="KW-0812">Transmembrane</keyword>
<dbReference type="InterPro" id="IPR001036">
    <property type="entry name" value="Acrflvin-R"/>
</dbReference>
<dbReference type="InterPro" id="IPR027463">
    <property type="entry name" value="AcrB_DN_DC_subdom"/>
</dbReference>
<feature type="transmembrane region" description="Helical" evidence="1">
    <location>
        <begin position="581"/>
        <end position="598"/>
    </location>
</feature>
<dbReference type="RefSeq" id="WP_099019079.1">
    <property type="nucleotide sequence ID" value="NZ_NIHB01000002.1"/>
</dbReference>
<evidence type="ECO:0000256" key="1">
    <source>
        <dbReference type="SAM" id="Phobius"/>
    </source>
</evidence>
<feature type="transmembrane region" description="Helical" evidence="1">
    <location>
        <begin position="363"/>
        <end position="383"/>
    </location>
</feature>
<evidence type="ECO:0000313" key="2">
    <source>
        <dbReference type="EMBL" id="TDR22438.1"/>
    </source>
</evidence>
<dbReference type="Gene3D" id="3.30.2090.10">
    <property type="entry name" value="Multidrug efflux transporter AcrB TolC docking domain, DN and DC subdomains"/>
    <property type="match status" value="2"/>
</dbReference>
<evidence type="ECO:0000313" key="3">
    <source>
        <dbReference type="Proteomes" id="UP000295724"/>
    </source>
</evidence>
<feature type="transmembrane region" description="Helical" evidence="1">
    <location>
        <begin position="389"/>
        <end position="413"/>
    </location>
</feature>
<feature type="transmembrane region" description="Helical" evidence="1">
    <location>
        <begin position="434"/>
        <end position="455"/>
    </location>
</feature>
<accession>A0A4R6Y0J6</accession>
<keyword evidence="1" id="KW-1133">Transmembrane helix</keyword>
<sequence>MINSITHFATKRRVTVFMLAIGFILFGSIAMNNMPVTLLPSLEYPTLTIRTDYDNTGPEEMELLITKPLEESVGVVKGLSKIYSTSTTGRSDVKLQFNWDADMKQAAYDVRDRMDAVQLPLDVESPILLRFNPSTDPIMQLSLSIDGDSSQADLKRLRTFSDNDLKKKLDPITGVAAVKISGGYEKEIEILPDQFKLSQLGLNINDISNRLRQENINLSGGSIKQGSKMFLVRTVNQFENINAIEELIISNNNDRIIKIKDVATVELGHKDRKSINRLNGREAIEVAIYKEGDSNTVAVAEAVRNKLEDIKKHLPFGANIEIIDDQSAFIKDAIDNVINAALIGGLLAVLIIYLFLKDALATLIIAVLIPVSVISGFFFMYRAGVTFNIMSLGGVALAVGLLVDNGIVVLENIASKMKSNDRPIDAIREGTAEVGGAITASTLTTIAVFLPLVFVEGIAGQLFKDQALTVTFTLMVSLVFALILIPMLSSLKHRKSDTVGETGEVEYQPKTKFGGVVRSGRRKFFNGISAGLMYLLSLPLLLIATLLKYLLIVPAAMVNRLFDGLAKAYQKMLPWALRNRILVMLFASICFISGMVILPKIGVELIPDMDASTVKINFKLPEGSTIEATDAFFKKLSQNFSESESVELVYGYSGEGNLLDTSSLSGGQNSGQITIKIKPGADKALAQSQALKLINAAPGLQSELKTGQFFDLAKPIEIELIGNDLALLKENAVRLAKSLMTNDYFINVDDGVEVGNPEVQLYFDHEKISSLGMNVSTVANNVVNNVLGKVETTVHWQDQKMDLRVRTQEFQRDSIDDIRNLIINPENDAPIRLADVAEIKIAEGPGYILRRNQDRTVVVSADVNGIALGDAVTLVNQLVAKANIHPLVMTKVTGQNEDLESSNRSMIFALSLAVFLVYMILASQFESFIHPFVILFSVPLAFIGAVWALFLTNTSISVVVFIGLIMLAGIVVNNAIVLIDIIKQSIDKGMNKTLAITEAGKSRLRPIIMTTMTTVLGLLPMVIAFGSSSAGSEIRAPMAITVIGGLLVSTFLTLLVIPVMFSLLTKERSTNEEISSTEAN</sequence>
<feature type="transmembrane region" description="Helical" evidence="1">
    <location>
        <begin position="524"/>
        <end position="543"/>
    </location>
</feature>
<gene>
    <name evidence="2" type="ORF">C8D91_0927</name>
</gene>
<dbReference type="Gene3D" id="3.30.70.1440">
    <property type="entry name" value="Multidrug efflux transporter AcrB pore domain"/>
    <property type="match status" value="1"/>
</dbReference>
<name>A0A4R6Y0J6_9GAMM</name>
<dbReference type="SUPFAM" id="SSF82714">
    <property type="entry name" value="Multidrug efflux transporter AcrB TolC docking domain, DN and DC subdomains"/>
    <property type="match status" value="2"/>
</dbReference>
<dbReference type="Gene3D" id="3.30.70.1430">
    <property type="entry name" value="Multidrug efflux transporter AcrB pore domain"/>
    <property type="match status" value="2"/>
</dbReference>
<dbReference type="Gene3D" id="3.30.70.1320">
    <property type="entry name" value="Multidrug efflux transporter AcrB pore domain like"/>
    <property type="match status" value="1"/>
</dbReference>
<dbReference type="EMBL" id="SNZB01000002">
    <property type="protein sequence ID" value="TDR22438.1"/>
    <property type="molecule type" value="Genomic_DNA"/>
</dbReference>
<keyword evidence="3" id="KW-1185">Reference proteome</keyword>
<dbReference type="PANTHER" id="PTHR32063:SF0">
    <property type="entry name" value="SWARMING MOTILITY PROTEIN SWRC"/>
    <property type="match status" value="1"/>
</dbReference>
<organism evidence="2 3">
    <name type="scientific">Marinicella litoralis</name>
    <dbReference type="NCBI Taxonomy" id="644220"/>
    <lineage>
        <taxon>Bacteria</taxon>
        <taxon>Pseudomonadati</taxon>
        <taxon>Pseudomonadota</taxon>
        <taxon>Gammaproteobacteria</taxon>
        <taxon>Lysobacterales</taxon>
        <taxon>Marinicellaceae</taxon>
        <taxon>Marinicella</taxon>
    </lineage>
</organism>
<feature type="transmembrane region" description="Helical" evidence="1">
    <location>
        <begin position="956"/>
        <end position="982"/>
    </location>
</feature>
<feature type="transmembrane region" description="Helical" evidence="1">
    <location>
        <begin position="12"/>
        <end position="31"/>
    </location>
</feature>
<dbReference type="SUPFAM" id="SSF82693">
    <property type="entry name" value="Multidrug efflux transporter AcrB pore domain, PN1, PN2, PC1 and PC2 subdomains"/>
    <property type="match status" value="3"/>
</dbReference>
<feature type="transmembrane region" description="Helical" evidence="1">
    <location>
        <begin position="1007"/>
        <end position="1026"/>
    </location>
</feature>
<protein>
    <submittedName>
        <fullName evidence="2">HAE1 family hydrophobic/amphiphilic exporter-1</fullName>
    </submittedName>
</protein>
<dbReference type="Gene3D" id="1.20.1640.10">
    <property type="entry name" value="Multidrug efflux transporter AcrB transmembrane domain"/>
    <property type="match status" value="2"/>
</dbReference>
<comment type="caution">
    <text evidence="2">The sequence shown here is derived from an EMBL/GenBank/DDBJ whole genome shotgun (WGS) entry which is preliminary data.</text>
</comment>
<feature type="transmembrane region" description="Helical" evidence="1">
    <location>
        <begin position="1038"/>
        <end position="1064"/>
    </location>
</feature>
<dbReference type="GO" id="GO:0005886">
    <property type="term" value="C:plasma membrane"/>
    <property type="evidence" value="ECO:0007669"/>
    <property type="project" value="TreeGrafter"/>
</dbReference>
<dbReference type="PANTHER" id="PTHR32063">
    <property type="match status" value="1"/>
</dbReference>
<dbReference type="Pfam" id="PF00873">
    <property type="entry name" value="ACR_tran"/>
    <property type="match status" value="2"/>
</dbReference>
<dbReference type="AlphaFoldDB" id="A0A4R6Y0J6"/>
<keyword evidence="1" id="KW-0472">Membrane</keyword>
<feature type="transmembrane region" description="Helical" evidence="1">
    <location>
        <begin position="928"/>
        <end position="950"/>
    </location>
</feature>
<feature type="transmembrane region" description="Helical" evidence="1">
    <location>
        <begin position="337"/>
        <end position="356"/>
    </location>
</feature>
<reference evidence="2 3" key="1">
    <citation type="submission" date="2019-03" db="EMBL/GenBank/DDBJ databases">
        <title>Genomic Encyclopedia of Type Strains, Phase IV (KMG-IV): sequencing the most valuable type-strain genomes for metagenomic binning, comparative biology and taxonomic classification.</title>
        <authorList>
            <person name="Goeker M."/>
        </authorList>
    </citation>
    <scope>NUCLEOTIDE SEQUENCE [LARGE SCALE GENOMIC DNA]</scope>
    <source>
        <strain evidence="2 3">DSM 25488</strain>
    </source>
</reference>
<dbReference type="GO" id="GO:0042910">
    <property type="term" value="F:xenobiotic transmembrane transporter activity"/>
    <property type="evidence" value="ECO:0007669"/>
    <property type="project" value="TreeGrafter"/>
</dbReference>